<organism evidence="1">
    <name type="scientific">Micrurus surinamensis</name>
    <name type="common">Surinam coral snake</name>
    <dbReference type="NCBI Taxonomy" id="129470"/>
    <lineage>
        <taxon>Eukaryota</taxon>
        <taxon>Metazoa</taxon>
        <taxon>Chordata</taxon>
        <taxon>Craniata</taxon>
        <taxon>Vertebrata</taxon>
        <taxon>Euteleostomi</taxon>
        <taxon>Lepidosauria</taxon>
        <taxon>Squamata</taxon>
        <taxon>Bifurcata</taxon>
        <taxon>Unidentata</taxon>
        <taxon>Episquamata</taxon>
        <taxon>Toxicofera</taxon>
        <taxon>Serpentes</taxon>
        <taxon>Colubroidea</taxon>
        <taxon>Elapidae</taxon>
        <taxon>Elapinae</taxon>
        <taxon>Micrurus</taxon>
    </lineage>
</organism>
<dbReference type="EMBL" id="IACN01046038">
    <property type="protein sequence ID" value="LAB53086.1"/>
    <property type="molecule type" value="Transcribed_RNA"/>
</dbReference>
<accession>A0A2D4P7F4</accession>
<sequence>MQIQTSVLFPRWRLIKKGNYFSHNQKVILKKVNPPPTNSRFPRTYYETAIIETAKQQKTLLSSYLHGEIILKIFIEGTGQLDFCLVYTEEPVQICKGFCSFRVGGRPLKEFFFFNCNRWTSPTFDNN</sequence>
<proteinExistence type="predicted"/>
<evidence type="ECO:0000313" key="1">
    <source>
        <dbReference type="EMBL" id="LAB53086.1"/>
    </source>
</evidence>
<reference evidence="1" key="1">
    <citation type="submission" date="2017-07" db="EMBL/GenBank/DDBJ databases">
        <authorList>
            <person name="Mikheyev A."/>
            <person name="Grau M."/>
        </authorList>
    </citation>
    <scope>NUCLEOTIDE SEQUENCE</scope>
    <source>
        <tissue evidence="1">Venom_gland</tissue>
    </source>
</reference>
<name>A0A2D4P7F4_MICSU</name>
<reference evidence="1" key="2">
    <citation type="submission" date="2017-11" db="EMBL/GenBank/DDBJ databases">
        <title>Coralsnake Venomics: Analyses of Venom Gland Transcriptomes and Proteomes of Six Brazilian Taxa.</title>
        <authorList>
            <person name="Aird S.D."/>
            <person name="Jorge da Silva N."/>
            <person name="Qiu L."/>
            <person name="Villar-Briones A."/>
            <person name="Aparecida-Saddi V."/>
            <person name="Campos-Telles M.P."/>
            <person name="Grau M."/>
            <person name="Mikheyev A.S."/>
        </authorList>
    </citation>
    <scope>NUCLEOTIDE SEQUENCE</scope>
    <source>
        <tissue evidence="1">Venom_gland</tissue>
    </source>
</reference>
<protein>
    <submittedName>
        <fullName evidence="1">Uncharacterized protein</fullName>
    </submittedName>
</protein>
<dbReference type="AlphaFoldDB" id="A0A2D4P7F4"/>